<dbReference type="EC" id="2.3.-.-" evidence="3"/>
<name>A0ABV7BPZ5_9PROT</name>
<dbReference type="PANTHER" id="PTHR23028:SF134">
    <property type="entry name" value="PUTATIVE (AFU_ORTHOLOGUE AFUA_4G08520)-RELATED"/>
    <property type="match status" value="1"/>
</dbReference>
<feature type="transmembrane region" description="Helical" evidence="1">
    <location>
        <begin position="291"/>
        <end position="311"/>
    </location>
</feature>
<evidence type="ECO:0000259" key="2">
    <source>
        <dbReference type="Pfam" id="PF01757"/>
    </source>
</evidence>
<organism evidence="3 4">
    <name type="scientific">Falsiroseomonas tokyonensis</name>
    <dbReference type="NCBI Taxonomy" id="430521"/>
    <lineage>
        <taxon>Bacteria</taxon>
        <taxon>Pseudomonadati</taxon>
        <taxon>Pseudomonadota</taxon>
        <taxon>Alphaproteobacteria</taxon>
        <taxon>Acetobacterales</taxon>
        <taxon>Roseomonadaceae</taxon>
        <taxon>Falsiroseomonas</taxon>
    </lineage>
</organism>
<dbReference type="PANTHER" id="PTHR23028">
    <property type="entry name" value="ACETYLTRANSFERASE"/>
    <property type="match status" value="1"/>
</dbReference>
<feature type="transmembrane region" description="Helical" evidence="1">
    <location>
        <begin position="142"/>
        <end position="163"/>
    </location>
</feature>
<feature type="transmembrane region" description="Helical" evidence="1">
    <location>
        <begin position="317"/>
        <end position="338"/>
    </location>
</feature>
<dbReference type="Pfam" id="PF01757">
    <property type="entry name" value="Acyl_transf_3"/>
    <property type="match status" value="1"/>
</dbReference>
<accession>A0ABV7BPZ5</accession>
<dbReference type="GO" id="GO:0016746">
    <property type="term" value="F:acyltransferase activity"/>
    <property type="evidence" value="ECO:0007669"/>
    <property type="project" value="UniProtKB-KW"/>
</dbReference>
<feature type="domain" description="Acyltransferase 3" evidence="2">
    <location>
        <begin position="46"/>
        <end position="391"/>
    </location>
</feature>
<dbReference type="EMBL" id="JBHRSB010000002">
    <property type="protein sequence ID" value="MFC2999687.1"/>
    <property type="molecule type" value="Genomic_DNA"/>
</dbReference>
<feature type="transmembrane region" description="Helical" evidence="1">
    <location>
        <begin position="252"/>
        <end position="270"/>
    </location>
</feature>
<keyword evidence="3" id="KW-0808">Transferase</keyword>
<evidence type="ECO:0000313" key="3">
    <source>
        <dbReference type="EMBL" id="MFC2999687.1"/>
    </source>
</evidence>
<feature type="transmembrane region" description="Helical" evidence="1">
    <location>
        <begin position="375"/>
        <end position="395"/>
    </location>
</feature>
<dbReference type="Proteomes" id="UP001595420">
    <property type="component" value="Unassembled WGS sequence"/>
</dbReference>
<feature type="transmembrane region" description="Helical" evidence="1">
    <location>
        <begin position="350"/>
        <end position="369"/>
    </location>
</feature>
<feature type="transmembrane region" description="Helical" evidence="1">
    <location>
        <begin position="100"/>
        <end position="121"/>
    </location>
</feature>
<dbReference type="InterPro" id="IPR050879">
    <property type="entry name" value="Acyltransferase_3"/>
</dbReference>
<dbReference type="InterPro" id="IPR002656">
    <property type="entry name" value="Acyl_transf_3_dom"/>
</dbReference>
<gene>
    <name evidence="3" type="ORF">ACFOD3_07275</name>
</gene>
<evidence type="ECO:0000313" key="4">
    <source>
        <dbReference type="Proteomes" id="UP001595420"/>
    </source>
</evidence>
<keyword evidence="1" id="KW-1133">Transmembrane helix</keyword>
<reference evidence="4" key="1">
    <citation type="journal article" date="2019" name="Int. J. Syst. Evol. Microbiol.">
        <title>The Global Catalogue of Microorganisms (GCM) 10K type strain sequencing project: providing services to taxonomists for standard genome sequencing and annotation.</title>
        <authorList>
            <consortium name="The Broad Institute Genomics Platform"/>
            <consortium name="The Broad Institute Genome Sequencing Center for Infectious Disease"/>
            <person name="Wu L."/>
            <person name="Ma J."/>
        </authorList>
    </citation>
    <scope>NUCLEOTIDE SEQUENCE [LARGE SCALE GENOMIC DNA]</scope>
    <source>
        <strain evidence="4">CGMCC 1.16855</strain>
    </source>
</reference>
<keyword evidence="1" id="KW-0812">Transmembrane</keyword>
<comment type="caution">
    <text evidence="3">The sequence shown here is derived from an EMBL/GenBank/DDBJ whole genome shotgun (WGS) entry which is preliminary data.</text>
</comment>
<sequence>MLRLGRVTVRSRKYSGPEIMGVAVSGIPVTDQPRAAVHPYQMERIAALDSMRGIAAVIIIIYHSITVYPQIFQVLDGAGRNAFEGGGLTVFLLTTLPPSLLWSGREAVLFFFALSGFVLTLPFMTQRPPRYVSFLLQRFVRLLPPCVFTVLVIVALMSVLPAGTKNDTPMTVLDYCWFEAPDLWMVLKQAFLIGDFYSLNPVLWTLHYEWHASIVFPLLVLLTAAGTRLTLAVMLLGTAVAYAELRLTGRTGYAMTLYYLPYFALGSLLARHRAEVRAWVARLSDGQRIGLWVGCYILLKFRWLVPAPAVVDDLVNGAGAALLIALVISSPAMQALLMRGPLPWLGKVSFSLYLVHLPVILILVSHMPAEVPLPVTLLLAATLSFALAALMFRTVELPCIQLSRRIAKAVARPASEADQQPGEDRTLIQRA</sequence>
<proteinExistence type="predicted"/>
<keyword evidence="3" id="KW-0012">Acyltransferase</keyword>
<protein>
    <submittedName>
        <fullName evidence="3">Acyltransferase family protein</fullName>
        <ecNumber evidence="3">2.3.-.-</ecNumber>
    </submittedName>
</protein>
<keyword evidence="1" id="KW-0472">Membrane</keyword>
<feature type="transmembrane region" description="Helical" evidence="1">
    <location>
        <begin position="53"/>
        <end position="71"/>
    </location>
</feature>
<evidence type="ECO:0000256" key="1">
    <source>
        <dbReference type="SAM" id="Phobius"/>
    </source>
</evidence>
<keyword evidence="4" id="KW-1185">Reference proteome</keyword>
<feature type="transmembrane region" description="Helical" evidence="1">
    <location>
        <begin position="218"/>
        <end position="240"/>
    </location>
</feature>